<evidence type="ECO:0000313" key="2">
    <source>
        <dbReference type="Proteomes" id="UP000199170"/>
    </source>
</evidence>
<organism evidence="1 2">
    <name type="scientific">Halobellus clavatus</name>
    <dbReference type="NCBI Taxonomy" id="660517"/>
    <lineage>
        <taxon>Archaea</taxon>
        <taxon>Methanobacteriati</taxon>
        <taxon>Methanobacteriota</taxon>
        <taxon>Stenosarchaea group</taxon>
        <taxon>Halobacteria</taxon>
        <taxon>Halobacteriales</taxon>
        <taxon>Haloferacaceae</taxon>
        <taxon>Halobellus</taxon>
    </lineage>
</organism>
<dbReference type="OrthoDB" id="322905at2157"/>
<dbReference type="AlphaFoldDB" id="A0A1H3DCA2"/>
<dbReference type="RefSeq" id="WP_089764662.1">
    <property type="nucleotide sequence ID" value="NZ_FNPB01000001.1"/>
</dbReference>
<accession>A0A1H3DCA2</accession>
<name>A0A1H3DCA2_9EURY</name>
<dbReference type="STRING" id="660517.SAMN04487946_101450"/>
<dbReference type="EMBL" id="FNPB01000001">
    <property type="protein sequence ID" value="SDX63299.1"/>
    <property type="molecule type" value="Genomic_DNA"/>
</dbReference>
<dbReference type="Proteomes" id="UP000199170">
    <property type="component" value="Unassembled WGS sequence"/>
</dbReference>
<proteinExistence type="predicted"/>
<protein>
    <submittedName>
        <fullName evidence="1">Uncharacterized protein</fullName>
    </submittedName>
</protein>
<reference evidence="2" key="1">
    <citation type="submission" date="2016-10" db="EMBL/GenBank/DDBJ databases">
        <authorList>
            <person name="Varghese N."/>
            <person name="Submissions S."/>
        </authorList>
    </citation>
    <scope>NUCLEOTIDE SEQUENCE [LARGE SCALE GENOMIC DNA]</scope>
    <source>
        <strain evidence="2">CGMCC 1.10118</strain>
    </source>
</reference>
<gene>
    <name evidence="1" type="ORF">SAMN04487946_101450</name>
</gene>
<keyword evidence="2" id="KW-1185">Reference proteome</keyword>
<sequence>MNYSEAFEDDLVDLERAVIESARSDGDEPATPDDRYLIAALDHLLNTYPVSEARLLGHIEEVRRIYETRRTESTASKHVATVHEAFLAEVCADYDPTY</sequence>
<evidence type="ECO:0000313" key="1">
    <source>
        <dbReference type="EMBL" id="SDX63299.1"/>
    </source>
</evidence>